<dbReference type="SUPFAM" id="SSF52047">
    <property type="entry name" value="RNI-like"/>
    <property type="match status" value="1"/>
</dbReference>
<keyword evidence="3" id="KW-0964">Secreted</keyword>
<dbReference type="Pfam" id="PF00560">
    <property type="entry name" value="LRR_1"/>
    <property type="match status" value="2"/>
</dbReference>
<dbReference type="InterPro" id="IPR055414">
    <property type="entry name" value="LRR_R13L4/SHOC2-like"/>
</dbReference>
<feature type="non-terminal residue" evidence="15">
    <location>
        <position position="651"/>
    </location>
</feature>
<keyword evidence="5" id="KW-0812">Transmembrane</keyword>
<feature type="domain" description="Leucine-rich repeat-containing N-terminal plant-type" evidence="13">
    <location>
        <begin position="374"/>
        <end position="391"/>
    </location>
</feature>
<dbReference type="EMBL" id="JAKUCV010004417">
    <property type="protein sequence ID" value="KAJ4835442.1"/>
    <property type="molecule type" value="Genomic_DNA"/>
</dbReference>
<name>A0A9Q0JBR3_9ROSI</name>
<evidence type="ECO:0000256" key="12">
    <source>
        <dbReference type="ARBA" id="ARBA00038043"/>
    </source>
</evidence>
<dbReference type="InterPro" id="IPR001611">
    <property type="entry name" value="Leu-rich_rpt"/>
</dbReference>
<evidence type="ECO:0000256" key="1">
    <source>
        <dbReference type="ARBA" id="ARBA00004191"/>
    </source>
</evidence>
<evidence type="ECO:0000256" key="10">
    <source>
        <dbReference type="ARBA" id="ARBA00023170"/>
    </source>
</evidence>
<evidence type="ECO:0000256" key="8">
    <source>
        <dbReference type="ARBA" id="ARBA00022989"/>
    </source>
</evidence>
<dbReference type="InterPro" id="IPR013210">
    <property type="entry name" value="LRR_N_plant-typ"/>
</dbReference>
<evidence type="ECO:0000256" key="6">
    <source>
        <dbReference type="ARBA" id="ARBA00022729"/>
    </source>
</evidence>
<evidence type="ECO:0000256" key="4">
    <source>
        <dbReference type="ARBA" id="ARBA00022614"/>
    </source>
</evidence>
<dbReference type="SUPFAM" id="SSF52058">
    <property type="entry name" value="L domain-like"/>
    <property type="match status" value="1"/>
</dbReference>
<evidence type="ECO:0008006" key="17">
    <source>
        <dbReference type="Google" id="ProtNLM"/>
    </source>
</evidence>
<gene>
    <name evidence="15" type="ORF">Tsubulata_031660</name>
</gene>
<keyword evidence="10" id="KW-0675">Receptor</keyword>
<dbReference type="FunFam" id="3.80.10.10:FF:000400">
    <property type="entry name" value="Nuclear pore complex protein NUP107"/>
    <property type="match status" value="1"/>
</dbReference>
<evidence type="ECO:0000256" key="2">
    <source>
        <dbReference type="ARBA" id="ARBA00004479"/>
    </source>
</evidence>
<feature type="non-terminal residue" evidence="15">
    <location>
        <position position="1"/>
    </location>
</feature>
<dbReference type="Gene3D" id="3.80.10.10">
    <property type="entry name" value="Ribonuclease Inhibitor"/>
    <property type="match status" value="4"/>
</dbReference>
<evidence type="ECO:0000259" key="14">
    <source>
        <dbReference type="Pfam" id="PF23598"/>
    </source>
</evidence>
<dbReference type="InterPro" id="IPR032675">
    <property type="entry name" value="LRR_dom_sf"/>
</dbReference>
<evidence type="ECO:0000256" key="7">
    <source>
        <dbReference type="ARBA" id="ARBA00022737"/>
    </source>
</evidence>
<comment type="similarity">
    <text evidence="12">Belongs to the polygalacturonase-inhibiting protein family.</text>
</comment>
<dbReference type="OrthoDB" id="676979at2759"/>
<dbReference type="GO" id="GO:0016020">
    <property type="term" value="C:membrane"/>
    <property type="evidence" value="ECO:0007669"/>
    <property type="project" value="UniProtKB-SubCell"/>
</dbReference>
<evidence type="ECO:0000256" key="5">
    <source>
        <dbReference type="ARBA" id="ARBA00022692"/>
    </source>
</evidence>
<evidence type="ECO:0000256" key="11">
    <source>
        <dbReference type="ARBA" id="ARBA00023180"/>
    </source>
</evidence>
<keyword evidence="6" id="KW-0732">Signal</keyword>
<keyword evidence="16" id="KW-1185">Reference proteome</keyword>
<dbReference type="Pfam" id="PF08263">
    <property type="entry name" value="LRRNT_2"/>
    <property type="match status" value="2"/>
</dbReference>
<dbReference type="PROSITE" id="PS51450">
    <property type="entry name" value="LRR"/>
    <property type="match status" value="1"/>
</dbReference>
<dbReference type="PRINTS" id="PR00019">
    <property type="entry name" value="LEURICHRPT"/>
</dbReference>
<keyword evidence="7" id="KW-0677">Repeat</keyword>
<keyword evidence="4" id="KW-0433">Leucine-rich repeat</keyword>
<keyword evidence="3" id="KW-0134">Cell wall</keyword>
<sequence>LKTNPDFKTLQVLHLDRVDMSSIVPSDILANSSSLVSLSLVGCDLQGEFPARIFQLPKLEVLLLDYNNGLTGCHFWEHIPSSLQNLTRLVYLDLGYNHFDVQDTSSLSWMGHLTKLTHFLFYSSPTTFAFSPTILIPPYCHVHEKSALLQFKDSFIIRRSWACDPKFEGWNHASDCCLWDGIECDPETGHVITLDLSGSCLSGSINSSSSLFQLLHLRSLDLAFNDFNFSRIPSASGHLAKLTYLSLASSNLTGKIPSSFANLTNLSFLYLRYNQLTGPLPPWLGNLTQLTEFAVQYNELQGIVPRSLSQLKNLELLDLSHNKLNGTMEFRELQKLHHLDLSGNFLSLNAETNLNATLPNFIIDDTWGDCDLKSEGWKQASDCCSWDGIVCLFGSINSSSSLFQLLHLRSLNLADNDFYGSLFPSALGHLLTNLTHLNLSYSVFSGPIPSSISNLSKLSSLDLSENAGLELRNPDFKALVRKLDNLQVLHLDLVDMSSTVPNDILAISSSLVSLSLRECYLQGEFPTRIFQLPKLEVLFLDANYNLTGHLPEFHYTTPLRTLSGYDCNFSGHIPSSLQNLRQLVYLTYDLMNCKECFQERCLNLGIWNENKLSGPVELDMFLELQKLYELDLSGNFLSLNAKTNLINATFP</sequence>
<keyword evidence="8" id="KW-1133">Transmembrane helix</keyword>
<evidence type="ECO:0000313" key="15">
    <source>
        <dbReference type="EMBL" id="KAJ4835442.1"/>
    </source>
</evidence>
<evidence type="ECO:0000256" key="9">
    <source>
        <dbReference type="ARBA" id="ARBA00023136"/>
    </source>
</evidence>
<comment type="subcellular location">
    <subcellularLocation>
        <location evidence="2">Membrane</location>
        <topology evidence="2">Single-pass type I membrane protein</topology>
    </subcellularLocation>
    <subcellularLocation>
        <location evidence="1">Secreted</location>
        <location evidence="1">Cell wall</location>
    </subcellularLocation>
</comment>
<evidence type="ECO:0000256" key="3">
    <source>
        <dbReference type="ARBA" id="ARBA00022512"/>
    </source>
</evidence>
<dbReference type="PANTHER" id="PTHR48061:SF12">
    <property type="entry name" value="DISEASE RESISTANCE LIKE PROTEIN"/>
    <property type="match status" value="1"/>
</dbReference>
<feature type="domain" description="Disease resistance R13L4/SHOC-2-like LRR" evidence="14">
    <location>
        <begin position="194"/>
        <end position="349"/>
    </location>
</feature>
<reference evidence="15" key="1">
    <citation type="submission" date="2022-02" db="EMBL/GenBank/DDBJ databases">
        <authorList>
            <person name="Henning P.M."/>
            <person name="McCubbin A.G."/>
            <person name="Shore J.S."/>
        </authorList>
    </citation>
    <scope>NUCLEOTIDE SEQUENCE</scope>
    <source>
        <strain evidence="15">F60SS</strain>
        <tissue evidence="15">Leaves</tissue>
    </source>
</reference>
<evidence type="ECO:0000259" key="13">
    <source>
        <dbReference type="Pfam" id="PF08263"/>
    </source>
</evidence>
<accession>A0A9Q0JBR3</accession>
<dbReference type="Pfam" id="PF23598">
    <property type="entry name" value="LRR_14"/>
    <property type="match status" value="1"/>
</dbReference>
<evidence type="ECO:0000313" key="16">
    <source>
        <dbReference type="Proteomes" id="UP001141552"/>
    </source>
</evidence>
<organism evidence="15 16">
    <name type="scientific">Turnera subulata</name>
    <dbReference type="NCBI Taxonomy" id="218843"/>
    <lineage>
        <taxon>Eukaryota</taxon>
        <taxon>Viridiplantae</taxon>
        <taxon>Streptophyta</taxon>
        <taxon>Embryophyta</taxon>
        <taxon>Tracheophyta</taxon>
        <taxon>Spermatophyta</taxon>
        <taxon>Magnoliopsida</taxon>
        <taxon>eudicotyledons</taxon>
        <taxon>Gunneridae</taxon>
        <taxon>Pentapetalae</taxon>
        <taxon>rosids</taxon>
        <taxon>fabids</taxon>
        <taxon>Malpighiales</taxon>
        <taxon>Passifloraceae</taxon>
        <taxon>Turnera</taxon>
    </lineage>
</organism>
<proteinExistence type="inferred from homology"/>
<dbReference type="AlphaFoldDB" id="A0A9Q0JBR3"/>
<protein>
    <recommendedName>
        <fullName evidence="17">Leucine-rich repeat-containing N-terminal plant-type domain-containing protein</fullName>
    </recommendedName>
</protein>
<keyword evidence="11" id="KW-0325">Glycoprotein</keyword>
<comment type="caution">
    <text evidence="15">The sequence shown here is derived from an EMBL/GenBank/DDBJ whole genome shotgun (WGS) entry which is preliminary data.</text>
</comment>
<dbReference type="Proteomes" id="UP001141552">
    <property type="component" value="Unassembled WGS sequence"/>
</dbReference>
<feature type="domain" description="Leucine-rich repeat-containing N-terminal plant-type" evidence="13">
    <location>
        <begin position="143"/>
        <end position="185"/>
    </location>
</feature>
<dbReference type="PANTHER" id="PTHR48061">
    <property type="entry name" value="LEUCINE-RICH REPEAT RECEPTOR PROTEIN KINASE EMS1-LIKE-RELATED"/>
    <property type="match status" value="1"/>
</dbReference>
<reference evidence="15" key="2">
    <citation type="journal article" date="2023" name="Plants (Basel)">
        <title>Annotation of the Turnera subulata (Passifloraceae) Draft Genome Reveals the S-Locus Evolved after the Divergence of Turneroideae from Passifloroideae in a Stepwise Manner.</title>
        <authorList>
            <person name="Henning P.M."/>
            <person name="Roalson E.H."/>
            <person name="Mir W."/>
            <person name="McCubbin A.G."/>
            <person name="Shore J.S."/>
        </authorList>
    </citation>
    <scope>NUCLEOTIDE SEQUENCE</scope>
    <source>
        <strain evidence="15">F60SS</strain>
    </source>
</reference>
<keyword evidence="9" id="KW-0472">Membrane</keyword>
<dbReference type="InterPro" id="IPR046956">
    <property type="entry name" value="RLP23-like"/>
</dbReference>